<keyword evidence="1" id="KW-0812">Transmembrane</keyword>
<protein>
    <submittedName>
        <fullName evidence="3">Protein translocase subunit SecD</fullName>
    </submittedName>
</protein>
<evidence type="ECO:0000313" key="4">
    <source>
        <dbReference type="Proteomes" id="UP000245081"/>
    </source>
</evidence>
<reference evidence="3 4" key="1">
    <citation type="journal article" date="2018" name="Environ. Microbiol.">
        <title>Isolation and genomic characterization of Novimethylophilus kurashikiensis gen. nov. sp. nov., a new lanthanide-dependent methylotrophic species of Methylophilaceae.</title>
        <authorList>
            <person name="Lv H."/>
            <person name="Sahin N."/>
            <person name="Tani A."/>
        </authorList>
    </citation>
    <scope>NUCLEOTIDE SEQUENCE [LARGE SCALE GENOMIC DNA]</scope>
    <source>
        <strain evidence="3 4">La2-4</strain>
    </source>
</reference>
<sequence length="122" mass="14221">MDIHSFPLLVHLADKVQTYFHDMSLADKIWLTVGMLGQLMFTLRFVVQWVHSERHQKSVIPVSFWYYSLIGGLTVLAYGFHKLEPVIILGQLPGTIVYTRNLMLIYREKRDVLAEVTEEEVK</sequence>
<dbReference type="GO" id="GO:0016020">
    <property type="term" value="C:membrane"/>
    <property type="evidence" value="ECO:0007669"/>
    <property type="project" value="GOC"/>
</dbReference>
<feature type="transmembrane region" description="Helical" evidence="1">
    <location>
        <begin position="59"/>
        <end position="80"/>
    </location>
</feature>
<comment type="caution">
    <text evidence="3">The sequence shown here is derived from an EMBL/GenBank/DDBJ whole genome shotgun (WGS) entry which is preliminary data.</text>
</comment>
<name>A0A2R5FA61_9PROT</name>
<dbReference type="AlphaFoldDB" id="A0A2R5FA61"/>
<dbReference type="GO" id="GO:0008915">
    <property type="term" value="F:lipid-A-disaccharide synthase activity"/>
    <property type="evidence" value="ECO:0007669"/>
    <property type="project" value="InterPro"/>
</dbReference>
<keyword evidence="1" id="KW-0472">Membrane</keyword>
<evidence type="ECO:0000259" key="2">
    <source>
        <dbReference type="SMART" id="SM01259"/>
    </source>
</evidence>
<organism evidence="3 4">
    <name type="scientific">Novimethylophilus kurashikiensis</name>
    <dbReference type="NCBI Taxonomy" id="1825523"/>
    <lineage>
        <taxon>Bacteria</taxon>
        <taxon>Pseudomonadati</taxon>
        <taxon>Pseudomonadota</taxon>
        <taxon>Betaproteobacteria</taxon>
        <taxon>Nitrosomonadales</taxon>
        <taxon>Methylophilaceae</taxon>
        <taxon>Novimethylophilus</taxon>
    </lineage>
</organism>
<feature type="domain" description="Lipid A biosynthesis N-terminal" evidence="2">
    <location>
        <begin position="33"/>
        <end position="104"/>
    </location>
</feature>
<dbReference type="InterPro" id="IPR011499">
    <property type="entry name" value="Lipid_A_biosynth_N"/>
</dbReference>
<evidence type="ECO:0000313" key="3">
    <source>
        <dbReference type="EMBL" id="GBG14709.1"/>
    </source>
</evidence>
<dbReference type="SMART" id="SM01259">
    <property type="entry name" value="LAB_N"/>
    <property type="match status" value="1"/>
</dbReference>
<feature type="transmembrane region" description="Helical" evidence="1">
    <location>
        <begin position="29"/>
        <end position="47"/>
    </location>
</feature>
<dbReference type="GO" id="GO:0009245">
    <property type="term" value="P:lipid A biosynthetic process"/>
    <property type="evidence" value="ECO:0007669"/>
    <property type="project" value="InterPro"/>
</dbReference>
<dbReference type="Pfam" id="PF07578">
    <property type="entry name" value="LAB_N"/>
    <property type="match status" value="1"/>
</dbReference>
<dbReference type="Gene3D" id="1.20.1280.290">
    <property type="match status" value="1"/>
</dbReference>
<dbReference type="Proteomes" id="UP000245081">
    <property type="component" value="Unassembled WGS sequence"/>
</dbReference>
<keyword evidence="1" id="KW-1133">Transmembrane helix</keyword>
<dbReference type="EMBL" id="BDOQ01000009">
    <property type="protein sequence ID" value="GBG14709.1"/>
    <property type="molecule type" value="Genomic_DNA"/>
</dbReference>
<dbReference type="RefSeq" id="WP_227871458.1">
    <property type="nucleotide sequence ID" value="NZ_BDOQ01000009.1"/>
</dbReference>
<keyword evidence="4" id="KW-1185">Reference proteome</keyword>
<proteinExistence type="predicted"/>
<accession>A0A2R5FA61</accession>
<evidence type="ECO:0000256" key="1">
    <source>
        <dbReference type="SAM" id="Phobius"/>
    </source>
</evidence>
<gene>
    <name evidence="3" type="ORF">NMK_2310</name>
</gene>